<feature type="binding site" evidence="14">
    <location>
        <position position="618"/>
    </location>
    <ligand>
        <name>ATP</name>
        <dbReference type="ChEBI" id="CHEBI:30616"/>
    </ligand>
</feature>
<feature type="transmembrane region" description="Helical" evidence="16">
    <location>
        <begin position="874"/>
        <end position="896"/>
    </location>
</feature>
<dbReference type="InterPro" id="IPR008250">
    <property type="entry name" value="ATPase_P-typ_transduc_dom_A_sf"/>
</dbReference>
<feature type="binding site" evidence="14">
    <location>
        <position position="700"/>
    </location>
    <ligand>
        <name>ATP</name>
        <dbReference type="ChEBI" id="CHEBI:30616"/>
    </ligand>
</feature>
<feature type="binding site" evidence="14">
    <location>
        <position position="587"/>
    </location>
    <ligand>
        <name>ATP</name>
        <dbReference type="ChEBI" id="CHEBI:30616"/>
    </ligand>
</feature>
<feature type="binding site" evidence="14">
    <location>
        <position position="816"/>
    </location>
    <ligand>
        <name>ATP</name>
        <dbReference type="ChEBI" id="CHEBI:30616"/>
    </ligand>
</feature>
<dbReference type="PANTHER" id="PTHR24092">
    <property type="entry name" value="PROBABLE PHOSPHOLIPID-TRANSPORTING ATPASE"/>
    <property type="match status" value="1"/>
</dbReference>
<dbReference type="InterPro" id="IPR036412">
    <property type="entry name" value="HAD-like_sf"/>
</dbReference>
<evidence type="ECO:0000256" key="12">
    <source>
        <dbReference type="ARBA" id="ARBA00034036"/>
    </source>
</evidence>
<evidence type="ECO:0000256" key="1">
    <source>
        <dbReference type="ARBA" id="ARBA00004141"/>
    </source>
</evidence>
<feature type="transmembrane region" description="Helical" evidence="16">
    <location>
        <begin position="1018"/>
        <end position="1043"/>
    </location>
</feature>
<dbReference type="GO" id="GO:0140326">
    <property type="term" value="F:ATPase-coupled intramembrane lipid transporter activity"/>
    <property type="evidence" value="ECO:0007669"/>
    <property type="project" value="UniProtKB-EC"/>
</dbReference>
<proteinExistence type="inferred from homology"/>
<dbReference type="Gene3D" id="3.40.1110.10">
    <property type="entry name" value="Calcium-transporting ATPase, cytoplasmic domain N"/>
    <property type="match status" value="1"/>
</dbReference>
<feature type="active site" description="4-aspartylphosphate intermediate" evidence="13">
    <location>
        <position position="410"/>
    </location>
</feature>
<evidence type="ECO:0000256" key="2">
    <source>
        <dbReference type="ARBA" id="ARBA00004308"/>
    </source>
</evidence>
<feature type="binding site" evidence="14">
    <location>
        <position position="698"/>
    </location>
    <ligand>
        <name>ATP</name>
        <dbReference type="ChEBI" id="CHEBI:30616"/>
    </ligand>
</feature>
<evidence type="ECO:0000256" key="7">
    <source>
        <dbReference type="ARBA" id="ARBA00022840"/>
    </source>
</evidence>
<dbReference type="SUPFAM" id="SSF81653">
    <property type="entry name" value="Calcium ATPase, transduction domain A"/>
    <property type="match status" value="1"/>
</dbReference>
<keyword evidence="8 15" id="KW-0460">Magnesium</keyword>
<dbReference type="InterPro" id="IPR023214">
    <property type="entry name" value="HAD_sf"/>
</dbReference>
<evidence type="ECO:0000313" key="21">
    <source>
        <dbReference type="Proteomes" id="UP000192578"/>
    </source>
</evidence>
<feature type="domain" description="P-type ATPase C-terminal" evidence="19">
    <location>
        <begin position="839"/>
        <end position="1087"/>
    </location>
</feature>
<dbReference type="SFLD" id="SFLDS00003">
    <property type="entry name" value="Haloacid_Dehalogenase"/>
    <property type="match status" value="1"/>
</dbReference>
<evidence type="ECO:0000256" key="9">
    <source>
        <dbReference type="ARBA" id="ARBA00022967"/>
    </source>
</evidence>
<gene>
    <name evidence="20" type="ORF">BV898_14704</name>
</gene>
<comment type="cofactor">
    <cofactor evidence="15">
        <name>Mg(2+)</name>
        <dbReference type="ChEBI" id="CHEBI:18420"/>
    </cofactor>
</comment>
<dbReference type="NCBIfam" id="TIGR01494">
    <property type="entry name" value="ATPase_P-type"/>
    <property type="match status" value="2"/>
</dbReference>
<dbReference type="Gene3D" id="2.70.150.10">
    <property type="entry name" value="Calcium-transporting ATPase, cytoplasmic transduction domain A"/>
    <property type="match status" value="1"/>
</dbReference>
<dbReference type="PRINTS" id="PR00119">
    <property type="entry name" value="CATATPASE"/>
</dbReference>
<feature type="binding site" evidence="14">
    <location>
        <position position="411"/>
    </location>
    <ligand>
        <name>ATP</name>
        <dbReference type="ChEBI" id="CHEBI:30616"/>
    </ligand>
</feature>
<feature type="transmembrane region" description="Helical" evidence="16">
    <location>
        <begin position="902"/>
        <end position="923"/>
    </location>
</feature>
<dbReference type="SFLD" id="SFLDG00002">
    <property type="entry name" value="C1.7:_P-type_atpase_like"/>
    <property type="match status" value="1"/>
</dbReference>
<organism evidence="20 21">
    <name type="scientific">Hypsibius exemplaris</name>
    <name type="common">Freshwater tardigrade</name>
    <dbReference type="NCBI Taxonomy" id="2072580"/>
    <lineage>
        <taxon>Eukaryota</taxon>
        <taxon>Metazoa</taxon>
        <taxon>Ecdysozoa</taxon>
        <taxon>Tardigrada</taxon>
        <taxon>Eutardigrada</taxon>
        <taxon>Parachela</taxon>
        <taxon>Hypsibioidea</taxon>
        <taxon>Hypsibiidae</taxon>
        <taxon>Hypsibius</taxon>
    </lineage>
</organism>
<comment type="subcellular location">
    <subcellularLocation>
        <location evidence="2">Endomembrane system</location>
    </subcellularLocation>
    <subcellularLocation>
        <location evidence="1 16">Membrane</location>
        <topology evidence="1 16">Multi-pass membrane protein</topology>
    </subcellularLocation>
</comment>
<feature type="binding site" evidence="14">
    <location>
        <position position="699"/>
    </location>
    <ligand>
        <name>ATP</name>
        <dbReference type="ChEBI" id="CHEBI:30616"/>
    </ligand>
</feature>
<feature type="domain" description="P-type ATPase A" evidence="17">
    <location>
        <begin position="121"/>
        <end position="182"/>
    </location>
</feature>
<evidence type="ECO:0000313" key="20">
    <source>
        <dbReference type="EMBL" id="OWA50179.1"/>
    </source>
</evidence>
<feature type="binding site" evidence="14">
    <location>
        <position position="523"/>
    </location>
    <ligand>
        <name>ATP</name>
        <dbReference type="ChEBI" id="CHEBI:30616"/>
    </ligand>
</feature>
<dbReference type="InterPro" id="IPR006539">
    <property type="entry name" value="P-type_ATPase_IV"/>
</dbReference>
<dbReference type="NCBIfam" id="TIGR01652">
    <property type="entry name" value="ATPase-Plipid"/>
    <property type="match status" value="1"/>
</dbReference>
<dbReference type="GO" id="GO:0000287">
    <property type="term" value="F:magnesium ion binding"/>
    <property type="evidence" value="ECO:0007669"/>
    <property type="project" value="UniProtKB-UniRule"/>
</dbReference>
<feature type="transmembrane region" description="Helical" evidence="16">
    <location>
        <begin position="295"/>
        <end position="317"/>
    </location>
</feature>
<dbReference type="InterPro" id="IPR001757">
    <property type="entry name" value="P_typ_ATPase"/>
</dbReference>
<dbReference type="SUPFAM" id="SSF81660">
    <property type="entry name" value="Metal cation-transporting ATPase, ATP-binding domain N"/>
    <property type="match status" value="1"/>
</dbReference>
<dbReference type="InterPro" id="IPR032630">
    <property type="entry name" value="P_typ_ATPase_c"/>
</dbReference>
<evidence type="ECO:0000256" key="4">
    <source>
        <dbReference type="ARBA" id="ARBA00022692"/>
    </source>
</evidence>
<dbReference type="PROSITE" id="PS00154">
    <property type="entry name" value="ATPASE_E1_E2"/>
    <property type="match status" value="1"/>
</dbReference>
<evidence type="ECO:0000256" key="16">
    <source>
        <dbReference type="RuleBase" id="RU362033"/>
    </source>
</evidence>
<dbReference type="InterPro" id="IPR044492">
    <property type="entry name" value="P_typ_ATPase_HD_dom"/>
</dbReference>
<feature type="binding site" evidence="14">
    <location>
        <position position="410"/>
    </location>
    <ligand>
        <name>ATP</name>
        <dbReference type="ChEBI" id="CHEBI:30616"/>
    </ligand>
</feature>
<keyword evidence="6 14" id="KW-0547">Nucleotide-binding</keyword>
<evidence type="ECO:0000256" key="5">
    <source>
        <dbReference type="ARBA" id="ARBA00022723"/>
    </source>
</evidence>
<dbReference type="GO" id="GO:0045332">
    <property type="term" value="P:phospholipid translocation"/>
    <property type="evidence" value="ECO:0007669"/>
    <property type="project" value="TreeGrafter"/>
</dbReference>
<evidence type="ECO:0000256" key="10">
    <source>
        <dbReference type="ARBA" id="ARBA00022989"/>
    </source>
</evidence>
<dbReference type="GO" id="GO:0016887">
    <property type="term" value="F:ATP hydrolysis activity"/>
    <property type="evidence" value="ECO:0007669"/>
    <property type="project" value="InterPro"/>
</dbReference>
<evidence type="ECO:0000256" key="3">
    <source>
        <dbReference type="ARBA" id="ARBA00008109"/>
    </source>
</evidence>
<keyword evidence="5 15" id="KW-0479">Metal-binding</keyword>
<evidence type="ECO:0000256" key="8">
    <source>
        <dbReference type="ARBA" id="ARBA00022842"/>
    </source>
</evidence>
<feature type="domain" description="P-type ATPase N-terminal" evidence="18">
    <location>
        <begin position="26"/>
        <end position="91"/>
    </location>
</feature>
<dbReference type="Gene3D" id="3.40.50.1000">
    <property type="entry name" value="HAD superfamily/HAD-like"/>
    <property type="match status" value="1"/>
</dbReference>
<dbReference type="InterPro" id="IPR032631">
    <property type="entry name" value="P-type_ATPase_N"/>
</dbReference>
<keyword evidence="9 16" id="KW-1278">Translocase</keyword>
<dbReference type="InterPro" id="IPR023299">
    <property type="entry name" value="ATPase_P-typ_cyto_dom_N"/>
</dbReference>
<dbReference type="GO" id="GO:0005524">
    <property type="term" value="F:ATP binding"/>
    <property type="evidence" value="ECO:0007669"/>
    <property type="project" value="UniProtKB-UniRule"/>
</dbReference>
<evidence type="ECO:0000256" key="13">
    <source>
        <dbReference type="PIRSR" id="PIRSR606539-1"/>
    </source>
</evidence>
<feature type="binding site" evidence="14">
    <location>
        <position position="792"/>
    </location>
    <ligand>
        <name>ATP</name>
        <dbReference type="ChEBI" id="CHEBI:30616"/>
    </ligand>
</feature>
<feature type="binding site" evidence="14">
    <location>
        <position position="817"/>
    </location>
    <ligand>
        <name>ATP</name>
        <dbReference type="ChEBI" id="CHEBI:30616"/>
    </ligand>
</feature>
<evidence type="ECO:0000259" key="17">
    <source>
        <dbReference type="Pfam" id="PF00122"/>
    </source>
</evidence>
<reference evidence="21" key="1">
    <citation type="submission" date="2017-01" db="EMBL/GenBank/DDBJ databases">
        <title>Comparative genomics of anhydrobiosis in the tardigrade Hypsibius dujardini.</title>
        <authorList>
            <person name="Yoshida Y."/>
            <person name="Koutsovoulos G."/>
            <person name="Laetsch D."/>
            <person name="Stevens L."/>
            <person name="Kumar S."/>
            <person name="Horikawa D."/>
            <person name="Ishino K."/>
            <person name="Komine S."/>
            <person name="Tomita M."/>
            <person name="Blaxter M."/>
            <person name="Arakawa K."/>
        </authorList>
    </citation>
    <scope>NUCLEOTIDE SEQUENCE [LARGE SCALE GENOMIC DNA]</scope>
    <source>
        <strain evidence="21">Z151</strain>
    </source>
</reference>
<dbReference type="AlphaFoldDB" id="A0A9X6RJR0"/>
<dbReference type="Pfam" id="PF16212">
    <property type="entry name" value="PhoLip_ATPase_C"/>
    <property type="match status" value="1"/>
</dbReference>
<keyword evidence="21" id="KW-1185">Reference proteome</keyword>
<dbReference type="SFLD" id="SFLDF00027">
    <property type="entry name" value="p-type_atpase"/>
    <property type="match status" value="1"/>
</dbReference>
<feature type="binding site" evidence="15">
    <location>
        <position position="813"/>
    </location>
    <ligand>
        <name>Mg(2+)</name>
        <dbReference type="ChEBI" id="CHEBI:18420"/>
    </ligand>
</feature>
<dbReference type="GO" id="GO:0005783">
    <property type="term" value="C:endoplasmic reticulum"/>
    <property type="evidence" value="ECO:0007669"/>
    <property type="project" value="TreeGrafter"/>
</dbReference>
<comment type="catalytic activity">
    <reaction evidence="12 16">
        <text>ATP + H2O + phospholipidSide 1 = ADP + phosphate + phospholipidSide 2.</text>
        <dbReference type="EC" id="7.6.2.1"/>
    </reaction>
</comment>
<keyword evidence="10 16" id="KW-1133">Transmembrane helix</keyword>
<dbReference type="Pfam" id="PF00122">
    <property type="entry name" value="E1-E2_ATPase"/>
    <property type="match status" value="1"/>
</dbReference>
<evidence type="ECO:0000256" key="11">
    <source>
        <dbReference type="ARBA" id="ARBA00023136"/>
    </source>
</evidence>
<evidence type="ECO:0000256" key="14">
    <source>
        <dbReference type="PIRSR" id="PIRSR606539-2"/>
    </source>
</evidence>
<evidence type="ECO:0000256" key="6">
    <source>
        <dbReference type="ARBA" id="ARBA00022741"/>
    </source>
</evidence>
<dbReference type="SUPFAM" id="SSF56784">
    <property type="entry name" value="HAD-like"/>
    <property type="match status" value="1"/>
</dbReference>
<keyword evidence="11 16" id="KW-0472">Membrane</keyword>
<dbReference type="EC" id="7.6.2.1" evidence="16"/>
<sequence length="1150" mass="129601">MRWYRWIAVKLGLLAAPPSDSHRSVHINHVDPLEVPTEYPDNRIVSSKYTVWNFLPKNLFEQFRRIANFYFLVVSIIQLSIESPVSPVTSIAPLMFVVVVTAVKQAYEDWLRHTSDLQVNNRAVKVVRNGELHRIKAKDVVVGDIVYVVDEHKFPCDLVMLSSSNDDGRCNVTTANLDGETNLKVFQCAPDTQGMQTIEALSALRATIQCEQPTSDLYLFRGRLLMHTEDEASRPPARVISLNQQNLLLNGARLKNTRFIYGCAVYTGQQTKMALNSVYQSKNKWSTIEKGMNKFLAFFLLVLLLEVGVCTGLKYWLASRPGGHPWYNPDANGSGATAQMVVQDLFAFLVLFNYIIPISLYVTIEMQKFLGARFLAWDGDLYDKERNLPCKVNSSDLNEELGQVEYLFSDKTGTLTENDMIFRKCAVGNRRFADVNDRLFEILDGGATHHVQVDLSEPDMSAFILLLVLCHTVAINEPSLLNVALDMGLKNKGRRKGRSFSDESMRLRQLKGEVLYEGASPDETALVSACRRYGVVYQANRDNCYVISYLGHEMTFPILKVLEFDADRKRMSIVVRTSDDCVTIYVKGAETAILPRCTVGNIDAMQASVDAFAQEGLRTLVMAERKLTNEQWIASMAELSEANNFLVDREKKVREVHDYLENNLTLLGATGVEDRLQDGVAETLESLRIAGVKTWILTGDKQETAVNVSYSCGHFKKSMQAFHLTKCGDVSTCETLLQTMHQTINHEADKQYCFTVDGPSLKIAFEHHPGLLQKVCLACVAVLGCRMSPIQKALIVKMIKDSPDRPITAAIGDGANDVSMIQAAHVGLGIFGKEGRQAARAADFSFGRFRMVMKIFLVHGHWYYHRVSTLVQYFFYKNVAFITAQVFFSFFTAFSAQTVFDGAYLTLYNIVFTSLPILAFGLFEQDLSARALLAQPHLYSYNKKNAKLSIKEFVKWMILSVWHTLVFFFGFYFLMAPNGVMSQDGKTYDMWTFGTAIFTTVVVTVNLKLLILSRHWNGFLLGALAISFVAYAGLSVIYNATIWKGLVTPDMYWVFFMVFDNPAMPLCILLLIVAALLPDLALQVLESSRLRATYLKQIFSCRPDRKKRWFPADQRKPSVDGSVMREVVPTQPFGFQNGSLHHSETSETII</sequence>
<dbReference type="GO" id="GO:0005886">
    <property type="term" value="C:plasma membrane"/>
    <property type="evidence" value="ECO:0007669"/>
    <property type="project" value="TreeGrafter"/>
</dbReference>
<feature type="transmembrane region" description="Helical" evidence="16">
    <location>
        <begin position="345"/>
        <end position="364"/>
    </location>
</feature>
<dbReference type="PANTHER" id="PTHR24092:SF175">
    <property type="entry name" value="PHOSPHOLIPID-TRANSPORTING ATPASE"/>
    <property type="match status" value="1"/>
</dbReference>
<dbReference type="Pfam" id="PF13246">
    <property type="entry name" value="Cation_ATPase"/>
    <property type="match status" value="1"/>
</dbReference>
<feature type="binding site" evidence="15">
    <location>
        <position position="412"/>
    </location>
    <ligand>
        <name>Mg(2+)</name>
        <dbReference type="ChEBI" id="CHEBI:18420"/>
    </ligand>
</feature>
<feature type="transmembrane region" description="Helical" evidence="16">
    <location>
        <begin position="990"/>
        <end position="1011"/>
    </location>
</feature>
<name>A0A9X6RJR0_HYPEX</name>
<evidence type="ECO:0000256" key="15">
    <source>
        <dbReference type="PIRSR" id="PIRSR606539-3"/>
    </source>
</evidence>
<protein>
    <recommendedName>
        <fullName evidence="16">Phospholipid-transporting ATPase</fullName>
        <ecNumber evidence="16">7.6.2.1</ecNumber>
    </recommendedName>
</protein>
<dbReference type="Proteomes" id="UP000192578">
    <property type="component" value="Unassembled WGS sequence"/>
</dbReference>
<dbReference type="InterPro" id="IPR018303">
    <property type="entry name" value="ATPase_P-typ_P_site"/>
</dbReference>
<keyword evidence="7 14" id="KW-0067">ATP-binding</keyword>
<comment type="similarity">
    <text evidence="3 16">Belongs to the cation transport ATPase (P-type) (TC 3.A.3) family. Type IV subfamily.</text>
</comment>
<feature type="binding site" evidence="14">
    <location>
        <position position="412"/>
    </location>
    <ligand>
        <name>ATP</name>
        <dbReference type="ChEBI" id="CHEBI:30616"/>
    </ligand>
</feature>
<evidence type="ECO:0000259" key="18">
    <source>
        <dbReference type="Pfam" id="PF16209"/>
    </source>
</evidence>
<feature type="binding site" evidence="15">
    <location>
        <position position="817"/>
    </location>
    <ligand>
        <name>Mg(2+)</name>
        <dbReference type="ChEBI" id="CHEBI:18420"/>
    </ligand>
</feature>
<feature type="binding site" evidence="14">
    <location>
        <position position="564"/>
    </location>
    <ligand>
        <name>ATP</name>
        <dbReference type="ChEBI" id="CHEBI:30616"/>
    </ligand>
</feature>
<dbReference type="Pfam" id="PF16209">
    <property type="entry name" value="PhoLip_ATPase_N"/>
    <property type="match status" value="1"/>
</dbReference>
<feature type="transmembrane region" description="Helical" evidence="16">
    <location>
        <begin position="953"/>
        <end position="975"/>
    </location>
</feature>
<evidence type="ECO:0000259" key="19">
    <source>
        <dbReference type="Pfam" id="PF16212"/>
    </source>
</evidence>
<dbReference type="InterPro" id="IPR023298">
    <property type="entry name" value="ATPase_P-typ_TM_dom_sf"/>
</dbReference>
<dbReference type="EMBL" id="MTYJ01000184">
    <property type="protein sequence ID" value="OWA50179.1"/>
    <property type="molecule type" value="Genomic_DNA"/>
</dbReference>
<dbReference type="SUPFAM" id="SSF81665">
    <property type="entry name" value="Calcium ATPase, transmembrane domain M"/>
    <property type="match status" value="1"/>
</dbReference>
<keyword evidence="4 16" id="KW-0812">Transmembrane</keyword>
<feature type="binding site" evidence="14">
    <location>
        <position position="786"/>
    </location>
    <ligand>
        <name>ATP</name>
        <dbReference type="ChEBI" id="CHEBI:30616"/>
    </ligand>
</feature>
<dbReference type="InterPro" id="IPR059000">
    <property type="entry name" value="ATPase_P-type_domA"/>
</dbReference>
<feature type="binding site" evidence="15">
    <location>
        <position position="410"/>
    </location>
    <ligand>
        <name>Mg(2+)</name>
        <dbReference type="ChEBI" id="CHEBI:18420"/>
    </ligand>
</feature>
<comment type="caution">
    <text evidence="20">The sequence shown here is derived from an EMBL/GenBank/DDBJ whole genome shotgun (WGS) entry which is preliminary data.</text>
</comment>
<accession>A0A9X6RJR0</accession>
<dbReference type="OrthoDB" id="377733at2759"/>
<dbReference type="FunFam" id="3.40.50.1000:FF:000034">
    <property type="entry name" value="Phospholipid-transporting ATPase"/>
    <property type="match status" value="1"/>
</dbReference>